<keyword evidence="7" id="KW-0862">Zinc</keyword>
<comment type="catalytic activity">
    <reaction evidence="15">
        <text>2 L-cysteine = S-sulfanyl-L-cysteine + L-alanine</text>
        <dbReference type="Rhea" id="RHEA:78543"/>
        <dbReference type="ChEBI" id="CHEBI:35235"/>
        <dbReference type="ChEBI" id="CHEBI:57972"/>
        <dbReference type="ChEBI" id="CHEBI:58591"/>
    </reaction>
    <physiologicalReaction direction="left-to-right" evidence="15">
        <dbReference type="Rhea" id="RHEA:78544"/>
    </physiologicalReaction>
</comment>
<dbReference type="AlphaFoldDB" id="A0A482WGT9"/>
<evidence type="ECO:0000256" key="3">
    <source>
        <dbReference type="ARBA" id="ARBA00012832"/>
    </source>
</evidence>
<evidence type="ECO:0000256" key="1">
    <source>
        <dbReference type="ARBA" id="ARBA00001947"/>
    </source>
</evidence>
<dbReference type="InterPro" id="IPR024909">
    <property type="entry name" value="Cys-tRNA/MSH_ligase"/>
</dbReference>
<dbReference type="NCBIfam" id="TIGR00435">
    <property type="entry name" value="cysS"/>
    <property type="match status" value="1"/>
</dbReference>
<dbReference type="PANTHER" id="PTHR10890">
    <property type="entry name" value="CYSTEINYL-TRNA SYNTHETASE"/>
    <property type="match status" value="1"/>
</dbReference>
<dbReference type="HAMAP" id="MF_00041">
    <property type="entry name" value="Cys_tRNA_synth"/>
    <property type="match status" value="1"/>
</dbReference>
<evidence type="ECO:0000256" key="17">
    <source>
        <dbReference type="ARBA" id="ARBA00048609"/>
    </source>
</evidence>
<comment type="catalytic activity">
    <reaction evidence="16">
        <text>S-sulfanyl-L-cysteine + L-cysteine = S-disulfanyl-L-cysteine + L-alanine</text>
        <dbReference type="Rhea" id="RHEA:78627"/>
        <dbReference type="ChEBI" id="CHEBI:35235"/>
        <dbReference type="ChEBI" id="CHEBI:57972"/>
        <dbReference type="ChEBI" id="CHEBI:58591"/>
        <dbReference type="ChEBI" id="CHEBI:229465"/>
    </reaction>
    <physiologicalReaction direction="left-to-right" evidence="16">
        <dbReference type="Rhea" id="RHEA:78628"/>
    </physiologicalReaction>
</comment>
<keyword evidence="4" id="KW-0436">Ligase</keyword>
<dbReference type="GO" id="GO:0005737">
    <property type="term" value="C:cytoplasm"/>
    <property type="evidence" value="ECO:0007669"/>
    <property type="project" value="TreeGrafter"/>
</dbReference>
<keyword evidence="9" id="KW-0648">Protein biosynthesis</keyword>
<dbReference type="PANTHER" id="PTHR10890:SF27">
    <property type="entry name" value="CYSTEINE--TRNA LIGASE, MITOCHONDRIAL-RELATED"/>
    <property type="match status" value="1"/>
</dbReference>
<evidence type="ECO:0000256" key="15">
    <source>
        <dbReference type="ARBA" id="ARBA00047548"/>
    </source>
</evidence>
<comment type="catalytic activity">
    <reaction evidence="14">
        <text>S-disulfanyl-L-cysteine + tRNA(Cys) + ATP = (S)-disulfanyl-L-cysteinyl-tRNA(Cys) + AMP + diphosphate</text>
        <dbReference type="Rhea" id="RHEA:78651"/>
        <dbReference type="Rhea" id="RHEA-COMP:9661"/>
        <dbReference type="Rhea" id="RHEA-COMP:19120"/>
        <dbReference type="ChEBI" id="CHEBI:30616"/>
        <dbReference type="ChEBI" id="CHEBI:33019"/>
        <dbReference type="ChEBI" id="CHEBI:78442"/>
        <dbReference type="ChEBI" id="CHEBI:229465"/>
        <dbReference type="ChEBI" id="CHEBI:229521"/>
        <dbReference type="ChEBI" id="CHEBI:456215"/>
    </reaction>
    <physiologicalReaction direction="left-to-right" evidence="14">
        <dbReference type="Rhea" id="RHEA:78652"/>
    </physiologicalReaction>
</comment>
<dbReference type="Proteomes" id="UP000291343">
    <property type="component" value="Unassembled WGS sequence"/>
</dbReference>
<dbReference type="Pfam" id="PF01406">
    <property type="entry name" value="tRNA-synt_1e"/>
    <property type="match status" value="1"/>
</dbReference>
<comment type="catalytic activity">
    <reaction evidence="18">
        <text>tRNA(Cys) + L-cysteine + ATP = L-cysteinyl-tRNA(Cys) + AMP + diphosphate</text>
        <dbReference type="Rhea" id="RHEA:17773"/>
        <dbReference type="Rhea" id="RHEA-COMP:9661"/>
        <dbReference type="Rhea" id="RHEA-COMP:9679"/>
        <dbReference type="ChEBI" id="CHEBI:30616"/>
        <dbReference type="ChEBI" id="CHEBI:33019"/>
        <dbReference type="ChEBI" id="CHEBI:35235"/>
        <dbReference type="ChEBI" id="CHEBI:78442"/>
        <dbReference type="ChEBI" id="CHEBI:78517"/>
        <dbReference type="ChEBI" id="CHEBI:456215"/>
        <dbReference type="EC" id="6.1.1.16"/>
    </reaction>
    <physiologicalReaction direction="right-to-left" evidence="18">
        <dbReference type="Rhea" id="RHEA:17775"/>
    </physiologicalReaction>
</comment>
<keyword evidence="10" id="KW-0030">Aminoacyl-tRNA synthetase</keyword>
<name>A0A482WGT9_LAOST</name>
<evidence type="ECO:0000256" key="8">
    <source>
        <dbReference type="ARBA" id="ARBA00022840"/>
    </source>
</evidence>
<dbReference type="OrthoDB" id="438179at2759"/>
<comment type="function">
    <text evidence="13">In addition to its role as an aminoacyl-tRNA synthetase, has also cysteine persulfide synthase activity. Produces reactive persulfide species such as cysteine persulfide (CysSSH) from substrate cysteine and mediate direct incorporation of CysSSH into proteins during translations, resulting in protein persulfides and polysulfides. CysSSHs behave as potent antioxidants and cellular protectants.</text>
</comment>
<evidence type="ECO:0000256" key="18">
    <source>
        <dbReference type="ARBA" id="ARBA00049046"/>
    </source>
</evidence>
<evidence type="ECO:0000256" key="12">
    <source>
        <dbReference type="ARBA" id="ARBA00043868"/>
    </source>
</evidence>
<dbReference type="GO" id="GO:0005524">
    <property type="term" value="F:ATP binding"/>
    <property type="evidence" value="ECO:0007669"/>
    <property type="project" value="UniProtKB-KW"/>
</dbReference>
<dbReference type="STRING" id="195883.A0A482WGT9"/>
<gene>
    <name evidence="20" type="ORF">LSTR_LSTR004131</name>
</gene>
<evidence type="ECO:0000256" key="16">
    <source>
        <dbReference type="ARBA" id="ARBA00047731"/>
    </source>
</evidence>
<dbReference type="SUPFAM" id="SSF47323">
    <property type="entry name" value="Anticodon-binding domain of a subclass of class I aminoacyl-tRNA synthetases"/>
    <property type="match status" value="1"/>
</dbReference>
<comment type="similarity">
    <text evidence="2">Belongs to the class-I aminoacyl-tRNA synthetase family.</text>
</comment>
<evidence type="ECO:0000256" key="13">
    <source>
        <dbReference type="ARBA" id="ARBA00045476"/>
    </source>
</evidence>
<organism evidence="20 21">
    <name type="scientific">Laodelphax striatellus</name>
    <name type="common">Small brown planthopper</name>
    <name type="synonym">Delphax striatella</name>
    <dbReference type="NCBI Taxonomy" id="195883"/>
    <lineage>
        <taxon>Eukaryota</taxon>
        <taxon>Metazoa</taxon>
        <taxon>Ecdysozoa</taxon>
        <taxon>Arthropoda</taxon>
        <taxon>Hexapoda</taxon>
        <taxon>Insecta</taxon>
        <taxon>Pterygota</taxon>
        <taxon>Neoptera</taxon>
        <taxon>Paraneoptera</taxon>
        <taxon>Hemiptera</taxon>
        <taxon>Auchenorrhyncha</taxon>
        <taxon>Fulgoroidea</taxon>
        <taxon>Delphacidae</taxon>
        <taxon>Criomorphinae</taxon>
        <taxon>Laodelphax</taxon>
    </lineage>
</organism>
<evidence type="ECO:0000256" key="2">
    <source>
        <dbReference type="ARBA" id="ARBA00005594"/>
    </source>
</evidence>
<evidence type="ECO:0000256" key="10">
    <source>
        <dbReference type="ARBA" id="ARBA00023146"/>
    </source>
</evidence>
<evidence type="ECO:0000256" key="11">
    <source>
        <dbReference type="ARBA" id="ARBA00031499"/>
    </source>
</evidence>
<comment type="function">
    <text evidence="12">Mitochondrial cysteine-specific aminoacyl-tRNA synthetase that catalyzes the ATP-dependent ligation of cysteine to tRNA(Cys).</text>
</comment>
<evidence type="ECO:0000256" key="9">
    <source>
        <dbReference type="ARBA" id="ARBA00022917"/>
    </source>
</evidence>
<dbReference type="GO" id="GO:0004817">
    <property type="term" value="F:cysteine-tRNA ligase activity"/>
    <property type="evidence" value="ECO:0007669"/>
    <property type="project" value="UniProtKB-EC"/>
</dbReference>
<dbReference type="EC" id="6.1.1.16" evidence="3"/>
<dbReference type="InterPro" id="IPR015803">
    <property type="entry name" value="Cys-tRNA-ligase"/>
</dbReference>
<accession>A0A482WGT9</accession>
<dbReference type="CDD" id="cd00672">
    <property type="entry name" value="CysRS_core"/>
    <property type="match status" value="1"/>
</dbReference>
<proteinExistence type="inferred from homology"/>
<reference evidence="20 21" key="1">
    <citation type="journal article" date="2017" name="Gigascience">
        <title>Genome sequence of the small brown planthopper, Laodelphax striatellus.</title>
        <authorList>
            <person name="Zhu J."/>
            <person name="Jiang F."/>
            <person name="Wang X."/>
            <person name="Yang P."/>
            <person name="Bao Y."/>
            <person name="Zhao W."/>
            <person name="Wang W."/>
            <person name="Lu H."/>
            <person name="Wang Q."/>
            <person name="Cui N."/>
            <person name="Li J."/>
            <person name="Chen X."/>
            <person name="Luo L."/>
            <person name="Yu J."/>
            <person name="Kang L."/>
            <person name="Cui F."/>
        </authorList>
    </citation>
    <scope>NUCLEOTIDE SEQUENCE [LARGE SCALE GENOMIC DNA]</scope>
    <source>
        <strain evidence="20">Lst14</strain>
    </source>
</reference>
<comment type="catalytic activity">
    <reaction evidence="17">
        <text>S-sulfanyl-L-cysteine + tRNA(Cys) + ATP = (S)-sulfanyl-L-cysteinyl-tRNA(Cys) + AMP + diphosphate</text>
        <dbReference type="Rhea" id="RHEA:78647"/>
        <dbReference type="Rhea" id="RHEA-COMP:9661"/>
        <dbReference type="Rhea" id="RHEA-COMP:19119"/>
        <dbReference type="ChEBI" id="CHEBI:30616"/>
        <dbReference type="ChEBI" id="CHEBI:33019"/>
        <dbReference type="ChEBI" id="CHEBI:58591"/>
        <dbReference type="ChEBI" id="CHEBI:78442"/>
        <dbReference type="ChEBI" id="CHEBI:229520"/>
        <dbReference type="ChEBI" id="CHEBI:456215"/>
    </reaction>
    <physiologicalReaction direction="left-to-right" evidence="17">
        <dbReference type="Rhea" id="RHEA:78648"/>
    </physiologicalReaction>
</comment>
<evidence type="ECO:0000256" key="6">
    <source>
        <dbReference type="ARBA" id="ARBA00022741"/>
    </source>
</evidence>
<dbReference type="FunCoup" id="A0A482WGT9">
    <property type="interactions" value="291"/>
</dbReference>
<dbReference type="GO" id="GO:0046872">
    <property type="term" value="F:metal ion binding"/>
    <property type="evidence" value="ECO:0007669"/>
    <property type="project" value="UniProtKB-KW"/>
</dbReference>
<dbReference type="Gene3D" id="3.40.50.620">
    <property type="entry name" value="HUPs"/>
    <property type="match status" value="1"/>
</dbReference>
<feature type="domain" description="tRNA synthetases class I catalytic" evidence="19">
    <location>
        <begin position="66"/>
        <end position="360"/>
    </location>
</feature>
<evidence type="ECO:0000256" key="7">
    <source>
        <dbReference type="ARBA" id="ARBA00022833"/>
    </source>
</evidence>
<dbReference type="SUPFAM" id="SSF52374">
    <property type="entry name" value="Nucleotidylyl transferase"/>
    <property type="match status" value="1"/>
</dbReference>
<dbReference type="InterPro" id="IPR009080">
    <property type="entry name" value="tRNAsynth_Ia_anticodon-bd"/>
</dbReference>
<keyword evidence="5" id="KW-0479">Metal-binding</keyword>
<evidence type="ECO:0000313" key="20">
    <source>
        <dbReference type="EMBL" id="RZF32703.1"/>
    </source>
</evidence>
<evidence type="ECO:0000256" key="5">
    <source>
        <dbReference type="ARBA" id="ARBA00022723"/>
    </source>
</evidence>
<dbReference type="GO" id="GO:0006423">
    <property type="term" value="P:cysteinyl-tRNA aminoacylation"/>
    <property type="evidence" value="ECO:0007669"/>
    <property type="project" value="InterPro"/>
</dbReference>
<dbReference type="EMBL" id="QKKF02036132">
    <property type="protein sequence ID" value="RZF32703.1"/>
    <property type="molecule type" value="Genomic_DNA"/>
</dbReference>
<comment type="cofactor">
    <cofactor evidence="1">
        <name>Zn(2+)</name>
        <dbReference type="ChEBI" id="CHEBI:29105"/>
    </cofactor>
</comment>
<comment type="caution">
    <text evidence="20">The sequence shown here is derived from an EMBL/GenBank/DDBJ whole genome shotgun (WGS) entry which is preliminary data.</text>
</comment>
<evidence type="ECO:0000256" key="4">
    <source>
        <dbReference type="ARBA" id="ARBA00022598"/>
    </source>
</evidence>
<sequence>MLISSSFFPLKRTSLHQLVKLKFFRSLSQSCLSGWEEPTGFDTGIKVHHPLSRQKIRLILKNECFASWYACGPTVYDSAHIGHASCFVKFDIIQRILRKWFDINVVTAMSITDIDKKIFKKSQNSGEDFRNISRHYEMEFYSDLNSLNVPKPIFCTRVTDYMPQIISFVGTIVNQGNAYRSEDGSVYFDTSKLSNYGKLVSIDDSAEANDDEESDKSNKHKRSVKDFALWKAHKEGEPFWESPWGRGVPGWHIECSTMASAIFGSNIDIHSGGIDLKFPHHENEEAQSCTYHSCKQWTNYWLHSGHLQFKGDEKMSRSLKNVMSISDMLNKYSADHFRILCLLSPYRNSMEFSDDSMVKAIKICKKIEAFLGKCNAYINGQFGHNVIIDESSLLQALKNTKDGMRSWFCDDFNTANAMTDLMELISLTHKNFDQEIIDDNLSPVTVGRSLAVIGAIRNFVQDTIYDLGLNIAKQKITSEISSNIDLQNRDLLFSNVVDLSVAFRRDVKNSLIKFTPDNIKEQKREFFNISDSFRNDMRAYGILIEDHKSNSSWRFVEDNAEKSRN</sequence>
<evidence type="ECO:0000259" key="19">
    <source>
        <dbReference type="Pfam" id="PF01406"/>
    </source>
</evidence>
<dbReference type="FunFam" id="3.40.50.620:FF:000027">
    <property type="entry name" value="Cysteine--tRNA ligase, cytoplasmic"/>
    <property type="match status" value="1"/>
</dbReference>
<dbReference type="InterPro" id="IPR014729">
    <property type="entry name" value="Rossmann-like_a/b/a_fold"/>
</dbReference>
<evidence type="ECO:0000313" key="21">
    <source>
        <dbReference type="Proteomes" id="UP000291343"/>
    </source>
</evidence>
<dbReference type="InParanoid" id="A0A482WGT9"/>
<keyword evidence="21" id="KW-1185">Reference proteome</keyword>
<dbReference type="InterPro" id="IPR032678">
    <property type="entry name" value="tRNA-synt_1_cat_dom"/>
</dbReference>
<protein>
    <recommendedName>
        <fullName evidence="3">cysteine--tRNA ligase</fullName>
        <ecNumber evidence="3">6.1.1.16</ecNumber>
    </recommendedName>
    <alternativeName>
        <fullName evidence="11">Cysteinyl-tRNA synthetase</fullName>
    </alternativeName>
</protein>
<keyword evidence="8" id="KW-0067">ATP-binding</keyword>
<keyword evidence="6" id="KW-0547">Nucleotide-binding</keyword>
<dbReference type="PRINTS" id="PR00983">
    <property type="entry name" value="TRNASYNTHCYS"/>
</dbReference>
<dbReference type="SMR" id="A0A482WGT9"/>
<dbReference type="Gene3D" id="1.20.120.1910">
    <property type="entry name" value="Cysteine-tRNA ligase, C-terminal anti-codon recognition domain"/>
    <property type="match status" value="1"/>
</dbReference>
<evidence type="ECO:0000256" key="14">
    <source>
        <dbReference type="ARBA" id="ARBA00047499"/>
    </source>
</evidence>